<comment type="catalytic activity">
    <reaction evidence="1">
        <text>Hydrolysis of alkylated DNA, releasing 3-methyladenine, 3-methylguanine, 7-methylguanine and 7-methyladenine.</text>
        <dbReference type="EC" id="3.2.2.21"/>
    </reaction>
</comment>
<proteinExistence type="inferred from homology"/>
<evidence type="ECO:0000256" key="7">
    <source>
        <dbReference type="ARBA" id="ARBA00023204"/>
    </source>
</evidence>
<dbReference type="OrthoDB" id="6353017at2759"/>
<evidence type="ECO:0000256" key="9">
    <source>
        <dbReference type="ARBA" id="ARBA00066187"/>
    </source>
</evidence>
<dbReference type="NCBIfam" id="TIGR00567">
    <property type="entry name" value="3mg"/>
    <property type="match status" value="1"/>
</dbReference>
<evidence type="ECO:0000256" key="8">
    <source>
        <dbReference type="ARBA" id="ARBA00033426"/>
    </source>
</evidence>
<dbReference type="InterPro" id="IPR036995">
    <property type="entry name" value="MPG_sf"/>
</dbReference>
<evidence type="ECO:0000256" key="2">
    <source>
        <dbReference type="ARBA" id="ARBA00002421"/>
    </source>
</evidence>
<dbReference type="GO" id="GO:0003905">
    <property type="term" value="F:alkylbase DNA N-glycosylase activity"/>
    <property type="evidence" value="ECO:0000318"/>
    <property type="project" value="GO_Central"/>
</dbReference>
<dbReference type="InterPro" id="IPR011034">
    <property type="entry name" value="Formyl_transferase-like_C_sf"/>
</dbReference>
<dbReference type="InParanoid" id="E9FUV0"/>
<dbReference type="eggNOG" id="KOG4486">
    <property type="taxonomic scope" value="Eukaryota"/>
</dbReference>
<dbReference type="InterPro" id="IPR003180">
    <property type="entry name" value="MPG"/>
</dbReference>
<dbReference type="InterPro" id="IPR031366">
    <property type="entry name" value="DUF4663"/>
</dbReference>
<evidence type="ECO:0000256" key="1">
    <source>
        <dbReference type="ARBA" id="ARBA00000086"/>
    </source>
</evidence>
<dbReference type="SUPFAM" id="SSF50486">
    <property type="entry name" value="FMT C-terminal domain-like"/>
    <property type="match status" value="1"/>
</dbReference>
<evidence type="ECO:0000256" key="3">
    <source>
        <dbReference type="ARBA" id="ARBA00009232"/>
    </source>
</evidence>
<evidence type="ECO:0000256" key="10">
    <source>
        <dbReference type="ARBA" id="ARBA00068926"/>
    </source>
</evidence>
<dbReference type="KEGG" id="dpx:DAPPUDRAFT_221022"/>
<keyword evidence="7" id="KW-0234">DNA repair</keyword>
<reference evidence="14 15" key="1">
    <citation type="journal article" date="2011" name="Science">
        <title>The ecoresponsive genome of Daphnia pulex.</title>
        <authorList>
            <person name="Colbourne J.K."/>
            <person name="Pfrender M.E."/>
            <person name="Gilbert D."/>
            <person name="Thomas W.K."/>
            <person name="Tucker A."/>
            <person name="Oakley T.H."/>
            <person name="Tokishita S."/>
            <person name="Aerts A."/>
            <person name="Arnold G.J."/>
            <person name="Basu M.K."/>
            <person name="Bauer D.J."/>
            <person name="Caceres C.E."/>
            <person name="Carmel L."/>
            <person name="Casola C."/>
            <person name="Choi J.H."/>
            <person name="Detter J.C."/>
            <person name="Dong Q."/>
            <person name="Dusheyko S."/>
            <person name="Eads B.D."/>
            <person name="Frohlich T."/>
            <person name="Geiler-Samerotte K.A."/>
            <person name="Gerlach D."/>
            <person name="Hatcher P."/>
            <person name="Jogdeo S."/>
            <person name="Krijgsveld J."/>
            <person name="Kriventseva E.V."/>
            <person name="Kultz D."/>
            <person name="Laforsch C."/>
            <person name="Lindquist E."/>
            <person name="Lopez J."/>
            <person name="Manak J.R."/>
            <person name="Muller J."/>
            <person name="Pangilinan J."/>
            <person name="Patwardhan R.P."/>
            <person name="Pitluck S."/>
            <person name="Pritham E.J."/>
            <person name="Rechtsteiner A."/>
            <person name="Rho M."/>
            <person name="Rogozin I.B."/>
            <person name="Sakarya O."/>
            <person name="Salamov A."/>
            <person name="Schaack S."/>
            <person name="Shapiro H."/>
            <person name="Shiga Y."/>
            <person name="Skalitzky C."/>
            <person name="Smith Z."/>
            <person name="Souvorov A."/>
            <person name="Sung W."/>
            <person name="Tang Z."/>
            <person name="Tsuchiya D."/>
            <person name="Tu H."/>
            <person name="Vos H."/>
            <person name="Wang M."/>
            <person name="Wolf Y.I."/>
            <person name="Yamagata H."/>
            <person name="Yamada T."/>
            <person name="Ye Y."/>
            <person name="Shaw J.R."/>
            <person name="Andrews J."/>
            <person name="Crease T.J."/>
            <person name="Tang H."/>
            <person name="Lucas S.M."/>
            <person name="Robertson H.M."/>
            <person name="Bork P."/>
            <person name="Koonin E.V."/>
            <person name="Zdobnov E.M."/>
            <person name="Grigoriev I.V."/>
            <person name="Lynch M."/>
            <person name="Boore J.L."/>
        </authorList>
    </citation>
    <scope>NUCLEOTIDE SEQUENCE [LARGE SCALE GENOMIC DNA]</scope>
</reference>
<gene>
    <name evidence="14" type="ORF">DAPPUDRAFT_221022</name>
</gene>
<evidence type="ECO:0000256" key="6">
    <source>
        <dbReference type="ARBA" id="ARBA00022801"/>
    </source>
</evidence>
<dbReference type="STRING" id="6669.E9FUV0"/>
<keyword evidence="6" id="KW-0378">Hydrolase</keyword>
<dbReference type="GO" id="GO:0003677">
    <property type="term" value="F:DNA binding"/>
    <property type="evidence" value="ECO:0007669"/>
    <property type="project" value="InterPro"/>
</dbReference>
<dbReference type="PANTHER" id="PTHR10429:SF0">
    <property type="entry name" value="DNA-3-METHYLADENINE GLYCOSYLASE"/>
    <property type="match status" value="1"/>
</dbReference>
<dbReference type="AlphaFoldDB" id="E9FUV0"/>
<dbReference type="EMBL" id="GL732525">
    <property type="protein sequence ID" value="EFX88790.1"/>
    <property type="molecule type" value="Genomic_DNA"/>
</dbReference>
<dbReference type="GO" id="GO:0006284">
    <property type="term" value="P:base-excision repair"/>
    <property type="evidence" value="ECO:0000318"/>
    <property type="project" value="GO_Central"/>
</dbReference>
<keyword evidence="5" id="KW-0227">DNA damage</keyword>
<dbReference type="CDD" id="cd00540">
    <property type="entry name" value="AAG"/>
    <property type="match status" value="1"/>
</dbReference>
<evidence type="ECO:0000256" key="12">
    <source>
        <dbReference type="ARBA" id="ARBA00078171"/>
    </source>
</evidence>
<organism evidence="14 15">
    <name type="scientific">Daphnia pulex</name>
    <name type="common">Water flea</name>
    <dbReference type="NCBI Taxonomy" id="6669"/>
    <lineage>
        <taxon>Eukaryota</taxon>
        <taxon>Metazoa</taxon>
        <taxon>Ecdysozoa</taxon>
        <taxon>Arthropoda</taxon>
        <taxon>Crustacea</taxon>
        <taxon>Branchiopoda</taxon>
        <taxon>Diplostraca</taxon>
        <taxon>Cladocera</taxon>
        <taxon>Anomopoda</taxon>
        <taxon>Daphniidae</taxon>
        <taxon>Daphnia</taxon>
    </lineage>
</organism>
<comment type="similarity">
    <text evidence="3">Belongs to the DNA glycosylase MPG family.</text>
</comment>
<dbReference type="Gene3D" id="3.10.300.10">
    <property type="entry name" value="Methylpurine-DNA glycosylase (MPG)"/>
    <property type="match status" value="1"/>
</dbReference>
<comment type="function">
    <text evidence="2">Hydrolysis of the deoxyribose N-glycosidic bond to excise 3-methyladenine, and 7-methylguanine from the damaged DNA polymer formed by alkylation lesions.</text>
</comment>
<evidence type="ECO:0000313" key="15">
    <source>
        <dbReference type="Proteomes" id="UP000000305"/>
    </source>
</evidence>
<evidence type="ECO:0000256" key="11">
    <source>
        <dbReference type="ARBA" id="ARBA00076879"/>
    </source>
</evidence>
<keyword evidence="15" id="KW-1185">Reference proteome</keyword>
<dbReference type="Pfam" id="PF15668">
    <property type="entry name" value="DUF4663"/>
    <property type="match status" value="1"/>
</dbReference>
<sequence length="533" mass="59634">MVDDNYSKNKVLNMGKTSVYFQNLDEKPHLDDEPQRKKQCKSTHRQLLPAITPSMKIRLTDEFFNQESTALATSLLGKVLVRLIDNKELVCGRIVETEAYLGLIDEACHSSHKRSARTEPMFMKPGTIYVYSIYGMYHCFNISSGGEGAAVLLRAVEPLSGFELMQQIRSQAQKKTNRILPIHQLCNGPSKLCLSFGITKELNKMDMASPTTQMWIEDWRPQPEFTTITSTRIGLSKKAGEWIDAPLRFYVNDSKSNTRNNGHIFIERSELTSCSCSTVALPTSLRISPSNFGFQFTDFANMSNSATQKALLDQIWHLARNSIGKELLSNHNLVPVPNLSSADDFGLFSIFVKSKSENVGQKIRDSLVRSSYHVIGHVSQVIELEKTDLDRLLNSANPHDEDVRNHSEKWEKDMELGSKAVHLTVEGSHKFLISLNLSEGDLCLKQNIPDLAGAKSVYIITDVMKATRITACVTGDDDNVEVVSTVSVPIGFGYSKFRLTPEGLVAEQIKCKPSIHGKWEVVIGQISEFLNDL</sequence>
<name>E9FUV0_DAPPU</name>
<evidence type="ECO:0000256" key="13">
    <source>
        <dbReference type="ARBA" id="ARBA00082988"/>
    </source>
</evidence>
<dbReference type="EC" id="3.2.2.21" evidence="4"/>
<evidence type="ECO:0000313" key="14">
    <source>
        <dbReference type="EMBL" id="EFX88790.1"/>
    </source>
</evidence>
<protein>
    <recommendedName>
        <fullName evidence="10">DNA-3-methyladenine glycosylase</fullName>
        <ecNumber evidence="4">3.2.2.21</ecNumber>
    </recommendedName>
    <alternativeName>
        <fullName evidence="11">3-alkyladenine DNA glycosylase</fullName>
    </alternativeName>
    <alternativeName>
        <fullName evidence="8">3-methyladenine DNA glycosidase</fullName>
    </alternativeName>
    <alternativeName>
        <fullName evidence="13">ADPG</fullName>
    </alternativeName>
    <alternativeName>
        <fullName evidence="12">N-methylpurine-DNA glycosylase</fullName>
    </alternativeName>
</protein>
<dbReference type="HOGENOM" id="CLU_511190_0_0_1"/>
<comment type="subunit">
    <text evidence="9">Binds MBD1. Binds SSBP1.</text>
</comment>
<dbReference type="FunFam" id="3.10.300.10:FF:000001">
    <property type="entry name" value="Putative 3-methyladenine DNA glycosylase"/>
    <property type="match status" value="1"/>
</dbReference>
<dbReference type="Pfam" id="PF02245">
    <property type="entry name" value="Pur_DNA_glyco"/>
    <property type="match status" value="1"/>
</dbReference>
<dbReference type="HAMAP" id="MF_00527">
    <property type="entry name" value="3MGH"/>
    <property type="match status" value="1"/>
</dbReference>
<dbReference type="Proteomes" id="UP000000305">
    <property type="component" value="Unassembled WGS sequence"/>
</dbReference>
<dbReference type="PANTHER" id="PTHR10429">
    <property type="entry name" value="DNA-3-METHYLADENINE GLYCOSYLASE"/>
    <property type="match status" value="1"/>
</dbReference>
<accession>E9FUV0</accession>
<evidence type="ECO:0000256" key="4">
    <source>
        <dbReference type="ARBA" id="ARBA00012000"/>
    </source>
</evidence>
<evidence type="ECO:0000256" key="5">
    <source>
        <dbReference type="ARBA" id="ARBA00022763"/>
    </source>
</evidence>